<dbReference type="InterPro" id="IPR036291">
    <property type="entry name" value="NAD(P)-bd_dom_sf"/>
</dbReference>
<sequence length="289" mass="31530">MAPPFPSMTETWHEDMYPAIDPTKRPKLSLQGKKVVISGGGAGIGRGLTQAFADAGASSIAIIGRRDSMLHETKRRVKDNNSNADITTIVADITDAASVKKAAQEIGNWDILISNAGYLSTPALLVQSEADEWWRSFEVNVKGTFNLTQAFLPSRNPASILIGINAATIQIPGDFARNFSAYNSSKLAALKILEILAAEHPDLHVVSMHPGVVESNMTRKVGLHLEHFDSVQLAGNFAVWLCSEEAKFLRGRFAWSNWDVDELKARKDEIEGSLLLTANCIGWPYSPNA</sequence>
<dbReference type="SUPFAM" id="SSF51735">
    <property type="entry name" value="NAD(P)-binding Rossmann-fold domains"/>
    <property type="match status" value="1"/>
</dbReference>
<dbReference type="AlphaFoldDB" id="A0AAN7YM71"/>
<dbReference type="PRINTS" id="PR00081">
    <property type="entry name" value="GDHRDH"/>
</dbReference>
<reference evidence="3" key="1">
    <citation type="submission" date="2023-08" db="EMBL/GenBank/DDBJ databases">
        <title>Black Yeasts Isolated from many extreme environments.</title>
        <authorList>
            <person name="Coleine C."/>
            <person name="Stajich J.E."/>
            <person name="Selbmann L."/>
        </authorList>
    </citation>
    <scope>NUCLEOTIDE SEQUENCE</scope>
    <source>
        <strain evidence="3">CCFEE 5401</strain>
    </source>
</reference>
<dbReference type="Proteomes" id="UP001310890">
    <property type="component" value="Unassembled WGS sequence"/>
</dbReference>
<dbReference type="PANTHER" id="PTHR42901">
    <property type="entry name" value="ALCOHOL DEHYDROGENASE"/>
    <property type="match status" value="1"/>
</dbReference>
<comment type="similarity">
    <text evidence="1">Belongs to the short-chain dehydrogenases/reductases (SDR) family.</text>
</comment>
<dbReference type="InterPro" id="IPR002347">
    <property type="entry name" value="SDR_fam"/>
</dbReference>
<dbReference type="GO" id="GO:0016491">
    <property type="term" value="F:oxidoreductase activity"/>
    <property type="evidence" value="ECO:0007669"/>
    <property type="project" value="UniProtKB-KW"/>
</dbReference>
<organism evidence="3 4">
    <name type="scientific">Meristemomyces frigidus</name>
    <dbReference type="NCBI Taxonomy" id="1508187"/>
    <lineage>
        <taxon>Eukaryota</taxon>
        <taxon>Fungi</taxon>
        <taxon>Dikarya</taxon>
        <taxon>Ascomycota</taxon>
        <taxon>Pezizomycotina</taxon>
        <taxon>Dothideomycetes</taxon>
        <taxon>Dothideomycetidae</taxon>
        <taxon>Mycosphaerellales</taxon>
        <taxon>Teratosphaeriaceae</taxon>
        <taxon>Meristemomyces</taxon>
    </lineage>
</organism>
<dbReference type="EMBL" id="JAVRRL010000142">
    <property type="protein sequence ID" value="KAK5107074.1"/>
    <property type="molecule type" value="Genomic_DNA"/>
</dbReference>
<dbReference type="Gene3D" id="3.40.50.720">
    <property type="entry name" value="NAD(P)-binding Rossmann-like Domain"/>
    <property type="match status" value="1"/>
</dbReference>
<protein>
    <submittedName>
        <fullName evidence="3">Uncharacterized protein</fullName>
    </submittedName>
</protein>
<name>A0AAN7YM71_9PEZI</name>
<comment type="caution">
    <text evidence="3">The sequence shown here is derived from an EMBL/GenBank/DDBJ whole genome shotgun (WGS) entry which is preliminary data.</text>
</comment>
<evidence type="ECO:0000313" key="3">
    <source>
        <dbReference type="EMBL" id="KAK5107074.1"/>
    </source>
</evidence>
<dbReference type="PANTHER" id="PTHR42901:SF1">
    <property type="entry name" value="ALCOHOL DEHYDROGENASE"/>
    <property type="match status" value="1"/>
</dbReference>
<accession>A0AAN7YM71</accession>
<dbReference type="CDD" id="cd05233">
    <property type="entry name" value="SDR_c"/>
    <property type="match status" value="1"/>
</dbReference>
<evidence type="ECO:0000313" key="4">
    <source>
        <dbReference type="Proteomes" id="UP001310890"/>
    </source>
</evidence>
<gene>
    <name evidence="3" type="ORF">LTR62_001892</name>
</gene>
<proteinExistence type="inferred from homology"/>
<dbReference type="Pfam" id="PF00106">
    <property type="entry name" value="adh_short"/>
    <property type="match status" value="1"/>
</dbReference>
<evidence type="ECO:0000256" key="1">
    <source>
        <dbReference type="ARBA" id="ARBA00006484"/>
    </source>
</evidence>
<keyword evidence="2" id="KW-0560">Oxidoreductase</keyword>
<evidence type="ECO:0000256" key="2">
    <source>
        <dbReference type="ARBA" id="ARBA00023002"/>
    </source>
</evidence>